<feature type="transmembrane region" description="Helical" evidence="6">
    <location>
        <begin position="232"/>
        <end position="255"/>
    </location>
</feature>
<feature type="transmembrane region" description="Helical" evidence="6">
    <location>
        <begin position="402"/>
        <end position="425"/>
    </location>
</feature>
<gene>
    <name evidence="7" type="ORF">MED297_09646</name>
</gene>
<evidence type="ECO:0000313" key="8">
    <source>
        <dbReference type="Proteomes" id="UP000005953"/>
    </source>
</evidence>
<feature type="transmembrane region" description="Helical" evidence="6">
    <location>
        <begin position="34"/>
        <end position="56"/>
    </location>
</feature>
<evidence type="ECO:0000256" key="3">
    <source>
        <dbReference type="ARBA" id="ARBA00022692"/>
    </source>
</evidence>
<keyword evidence="5 6" id="KW-0472">Membrane</keyword>
<organism evidence="7 8">
    <name type="scientific">Reinekea blandensis MED297</name>
    <dbReference type="NCBI Taxonomy" id="314283"/>
    <lineage>
        <taxon>Bacteria</taxon>
        <taxon>Pseudomonadati</taxon>
        <taxon>Pseudomonadota</taxon>
        <taxon>Gammaproteobacteria</taxon>
        <taxon>Oceanospirillales</taxon>
        <taxon>Saccharospirillaceae</taxon>
        <taxon>Reinekea</taxon>
    </lineage>
</organism>
<dbReference type="RefSeq" id="WP_008046248.1">
    <property type="nucleotide sequence ID" value="NZ_CH724152.1"/>
</dbReference>
<protein>
    <submittedName>
        <fullName evidence="7">Na+-dependent transporter of the SNF family protein</fullName>
    </submittedName>
</protein>
<evidence type="ECO:0000256" key="2">
    <source>
        <dbReference type="ARBA" id="ARBA00022448"/>
    </source>
</evidence>
<dbReference type="OrthoDB" id="6192812at2"/>
<dbReference type="SUPFAM" id="SSF161070">
    <property type="entry name" value="SNF-like"/>
    <property type="match status" value="1"/>
</dbReference>
<feature type="transmembrane region" description="Helical" evidence="6">
    <location>
        <begin position="359"/>
        <end position="381"/>
    </location>
</feature>
<evidence type="ECO:0000256" key="4">
    <source>
        <dbReference type="ARBA" id="ARBA00022989"/>
    </source>
</evidence>
<feature type="transmembrane region" description="Helical" evidence="6">
    <location>
        <begin position="163"/>
        <end position="186"/>
    </location>
</feature>
<feature type="transmembrane region" description="Helical" evidence="6">
    <location>
        <begin position="431"/>
        <end position="448"/>
    </location>
</feature>
<keyword evidence="4 6" id="KW-1133">Transmembrane helix</keyword>
<feature type="transmembrane region" description="Helical" evidence="6">
    <location>
        <begin position="198"/>
        <end position="220"/>
    </location>
</feature>
<comment type="subcellular location">
    <subcellularLocation>
        <location evidence="1">Membrane</location>
        <topology evidence="1">Multi-pass membrane protein</topology>
    </subcellularLocation>
</comment>
<feature type="transmembrane region" description="Helical" evidence="6">
    <location>
        <begin position="137"/>
        <end position="156"/>
    </location>
</feature>
<name>A4BK65_9GAMM</name>
<reference evidence="7 8" key="1">
    <citation type="submission" date="2006-02" db="EMBL/GenBank/DDBJ databases">
        <authorList>
            <person name="Pinhassi J."/>
            <person name="Pedros-Alio C."/>
            <person name="Ferriera S."/>
            <person name="Johnson J."/>
            <person name="Kravitz S."/>
            <person name="Halpern A."/>
            <person name="Remington K."/>
            <person name="Beeson K."/>
            <person name="Tran B."/>
            <person name="Rogers Y.-H."/>
            <person name="Friedman R."/>
            <person name="Venter J.C."/>
        </authorList>
    </citation>
    <scope>NUCLEOTIDE SEQUENCE [LARGE SCALE GENOMIC DNA]</scope>
    <source>
        <strain evidence="7 8">MED297</strain>
    </source>
</reference>
<feature type="transmembrane region" description="Helical" evidence="6">
    <location>
        <begin position="319"/>
        <end position="339"/>
    </location>
</feature>
<dbReference type="InterPro" id="IPR037272">
    <property type="entry name" value="SNS_sf"/>
</dbReference>
<evidence type="ECO:0000256" key="5">
    <source>
        <dbReference type="ARBA" id="ARBA00023136"/>
    </source>
</evidence>
<dbReference type="AlphaFoldDB" id="A4BK65"/>
<dbReference type="EMBL" id="AAOE01000041">
    <property type="protein sequence ID" value="EAR07494.1"/>
    <property type="molecule type" value="Genomic_DNA"/>
</dbReference>
<comment type="caution">
    <text evidence="7">The sequence shown here is derived from an EMBL/GenBank/DDBJ whole genome shotgun (WGS) entry which is preliminary data.</text>
</comment>
<keyword evidence="8" id="KW-1185">Reference proteome</keyword>
<accession>A4BK65</accession>
<dbReference type="InterPro" id="IPR000175">
    <property type="entry name" value="Na/ntran_symport"/>
</dbReference>
<dbReference type="GO" id="GO:0016020">
    <property type="term" value="C:membrane"/>
    <property type="evidence" value="ECO:0007669"/>
    <property type="project" value="UniProtKB-SubCell"/>
</dbReference>
<proteinExistence type="predicted"/>
<feature type="transmembrane region" description="Helical" evidence="6">
    <location>
        <begin position="77"/>
        <end position="105"/>
    </location>
</feature>
<evidence type="ECO:0000313" key="7">
    <source>
        <dbReference type="EMBL" id="EAR07494.1"/>
    </source>
</evidence>
<dbReference type="STRING" id="314283.MED297_09646"/>
<evidence type="ECO:0000256" key="6">
    <source>
        <dbReference type="SAM" id="Phobius"/>
    </source>
</evidence>
<keyword evidence="2" id="KW-0813">Transport</keyword>
<dbReference type="PROSITE" id="PS50267">
    <property type="entry name" value="NA_NEUROTRAN_SYMP_3"/>
    <property type="match status" value="1"/>
</dbReference>
<sequence>MHLTLLLALLIGTQVGLSDGLILPTLVAQHGGGSFLVLYAFLKLLFILPVLQAELVAGRLYRVTPFEFSFLVLNRTWARVAFAVLLCAVIFILSTNLFNTAWAIIFGMDGLSGDLLSLRPLDQNLYWFEQSQNTNRIMSFVIGQSIMLMLLGGLAWNGIAAIFLAVVPLLGLFILYCLPKFVPLFLSLSWPALGTDDVLAAMQHALTSSMVGLLVWYVLGTKVSDRMPTARIIISVQLFDVLFGVALLSISWNWIESLSSGTLEAGTVLRLLVTSLESSTAVPLDTALWLIALVTVGLISSLPLLLIVAQENSVALRQWLLSATVLVVVVLAGVLIWSNGTQSPLTWYGMPLYDVFQKLGQGVIIPLITAAIAVWIGWVVWPNRVLQQINPHGGLRYFLWRLVLRFVVPVVLGLVFARATISLVAFNLAEVAVAIVCILVTARLVSWVRKRAIFPGL</sequence>
<dbReference type="Proteomes" id="UP000005953">
    <property type="component" value="Unassembled WGS sequence"/>
</dbReference>
<evidence type="ECO:0000256" key="1">
    <source>
        <dbReference type="ARBA" id="ARBA00004141"/>
    </source>
</evidence>
<keyword evidence="3 6" id="KW-0812">Transmembrane</keyword>
<feature type="transmembrane region" description="Helical" evidence="6">
    <location>
        <begin position="287"/>
        <end position="307"/>
    </location>
</feature>
<dbReference type="HOGENOM" id="CLU_598353_0_0_6"/>